<sequence>MRRIKNDQHSAGVEIMRGDLVALLRELVGDAAEYRFADSITALDQDHTGVTVTFEHAPAQRFDLVIGADGAALRRPALVFGESREFVRHLGHYFAFAAADPALGADSSMTMFNTPGRMAGVYRSQHHAEAKAYSMFRGQELEFDHREPEFAHQLLRREFGRETSWRVPELLAGALADPDLYVDALAQVHLTSWARGRVWPSSATRATAAPRYPVPEPNCHSSARTCSRPNWPRRTATIGAPSPNTTGHYGHWSTTNSGWDRTCACWCPERASASPPATPSRACPCSNPWPGWNESWPPRRPSPCPHRRHPPRQGPPHRPARLTPDGERCGIGTVGRRCPG</sequence>
<evidence type="ECO:0000313" key="3">
    <source>
        <dbReference type="Proteomes" id="UP000602198"/>
    </source>
</evidence>
<evidence type="ECO:0000313" key="2">
    <source>
        <dbReference type="EMBL" id="MBL1079111.1"/>
    </source>
</evidence>
<reference evidence="2 3" key="1">
    <citation type="submission" date="2021-01" db="EMBL/GenBank/DDBJ databases">
        <title>WGS of actinomycetes isolated from Thailand.</title>
        <authorList>
            <person name="Thawai C."/>
        </authorList>
    </citation>
    <scope>NUCLEOTIDE SEQUENCE [LARGE SCALE GENOMIC DNA]</scope>
    <source>
        <strain evidence="2 3">LPG 2</strain>
    </source>
</reference>
<gene>
    <name evidence="2" type="ORF">JK358_32375</name>
</gene>
<dbReference type="Gene3D" id="3.30.9.10">
    <property type="entry name" value="D-Amino Acid Oxidase, subunit A, domain 2"/>
    <property type="match status" value="1"/>
</dbReference>
<comment type="caution">
    <text evidence="2">The sequence shown here is derived from an EMBL/GenBank/DDBJ whole genome shotgun (WGS) entry which is preliminary data.</text>
</comment>
<feature type="region of interest" description="Disordered" evidence="1">
    <location>
        <begin position="296"/>
        <end position="340"/>
    </location>
</feature>
<dbReference type="SUPFAM" id="SSF51905">
    <property type="entry name" value="FAD/NAD(P)-binding domain"/>
    <property type="match status" value="1"/>
</dbReference>
<dbReference type="InterPro" id="IPR051704">
    <property type="entry name" value="FAD_aromatic-hydroxylase"/>
</dbReference>
<feature type="region of interest" description="Disordered" evidence="1">
    <location>
        <begin position="225"/>
        <end position="251"/>
    </location>
</feature>
<dbReference type="RefSeq" id="WP_201955082.1">
    <property type="nucleotide sequence ID" value="NZ_JAERRJ010000014.1"/>
</dbReference>
<dbReference type="PANTHER" id="PTHR46865">
    <property type="entry name" value="OXIDOREDUCTASE-RELATED"/>
    <property type="match status" value="1"/>
</dbReference>
<dbReference type="PANTHER" id="PTHR46865:SF2">
    <property type="entry name" value="MONOOXYGENASE"/>
    <property type="match status" value="1"/>
</dbReference>
<dbReference type="Proteomes" id="UP000602198">
    <property type="component" value="Unassembled WGS sequence"/>
</dbReference>
<name>A0ABS1MEN3_9NOCA</name>
<evidence type="ECO:0000256" key="1">
    <source>
        <dbReference type="SAM" id="MobiDB-lite"/>
    </source>
</evidence>
<protein>
    <recommendedName>
        <fullName evidence="4">FAD-binding domain-containing protein</fullName>
    </recommendedName>
</protein>
<dbReference type="InterPro" id="IPR036188">
    <property type="entry name" value="FAD/NAD-bd_sf"/>
</dbReference>
<evidence type="ECO:0008006" key="4">
    <source>
        <dbReference type="Google" id="ProtNLM"/>
    </source>
</evidence>
<dbReference type="Gene3D" id="3.50.50.60">
    <property type="entry name" value="FAD/NAD(P)-binding domain"/>
    <property type="match status" value="1"/>
</dbReference>
<accession>A0ABS1MEN3</accession>
<organism evidence="2 3">
    <name type="scientific">Nocardia acididurans</name>
    <dbReference type="NCBI Taxonomy" id="2802282"/>
    <lineage>
        <taxon>Bacteria</taxon>
        <taxon>Bacillati</taxon>
        <taxon>Actinomycetota</taxon>
        <taxon>Actinomycetes</taxon>
        <taxon>Mycobacteriales</taxon>
        <taxon>Nocardiaceae</taxon>
        <taxon>Nocardia</taxon>
    </lineage>
</organism>
<feature type="compositionally biased region" description="Polar residues" evidence="1">
    <location>
        <begin position="242"/>
        <end position="251"/>
    </location>
</feature>
<dbReference type="EMBL" id="JAERRJ010000014">
    <property type="protein sequence ID" value="MBL1079111.1"/>
    <property type="molecule type" value="Genomic_DNA"/>
</dbReference>
<proteinExistence type="predicted"/>
<keyword evidence="3" id="KW-1185">Reference proteome</keyword>